<evidence type="ECO:0000256" key="5">
    <source>
        <dbReference type="PROSITE-ProRule" id="PRU00042"/>
    </source>
</evidence>
<keyword evidence="2" id="KW-0677">Repeat</keyword>
<evidence type="ECO:0000313" key="8">
    <source>
        <dbReference type="Proteomes" id="UP000791440"/>
    </source>
</evidence>
<evidence type="ECO:0000256" key="3">
    <source>
        <dbReference type="ARBA" id="ARBA00022771"/>
    </source>
</evidence>
<reference evidence="7" key="2">
    <citation type="submission" date="2020-12" db="EMBL/GenBank/DDBJ databases">
        <authorList>
            <person name="Kanost M."/>
        </authorList>
    </citation>
    <scope>NUCLEOTIDE SEQUENCE</scope>
</reference>
<protein>
    <recommendedName>
        <fullName evidence="6">C2H2-type domain-containing protein</fullName>
    </recommendedName>
</protein>
<feature type="domain" description="C2H2-type" evidence="6">
    <location>
        <begin position="114"/>
        <end position="142"/>
    </location>
</feature>
<evidence type="ECO:0000313" key="7">
    <source>
        <dbReference type="EMBL" id="KAG6463307.1"/>
    </source>
</evidence>
<accession>A0A921ZUQ5</accession>
<feature type="domain" description="C2H2-type" evidence="6">
    <location>
        <begin position="25"/>
        <end position="53"/>
    </location>
</feature>
<comment type="caution">
    <text evidence="7">The sequence shown here is derived from an EMBL/GenBank/DDBJ whole genome shotgun (WGS) entry which is preliminary data.</text>
</comment>
<dbReference type="PANTHER" id="PTHR24379">
    <property type="entry name" value="KRAB AND ZINC FINGER DOMAIN-CONTAINING"/>
    <property type="match status" value="1"/>
</dbReference>
<dbReference type="GO" id="GO:0008270">
    <property type="term" value="F:zinc ion binding"/>
    <property type="evidence" value="ECO:0007669"/>
    <property type="project" value="UniProtKB-KW"/>
</dbReference>
<gene>
    <name evidence="7" type="ORF">O3G_MSEX013799</name>
</gene>
<evidence type="ECO:0000256" key="2">
    <source>
        <dbReference type="ARBA" id="ARBA00022737"/>
    </source>
</evidence>
<keyword evidence="4" id="KW-0862">Zinc</keyword>
<organism evidence="7 8">
    <name type="scientific">Manduca sexta</name>
    <name type="common">Tobacco hawkmoth</name>
    <name type="synonym">Tobacco hornworm</name>
    <dbReference type="NCBI Taxonomy" id="7130"/>
    <lineage>
        <taxon>Eukaryota</taxon>
        <taxon>Metazoa</taxon>
        <taxon>Ecdysozoa</taxon>
        <taxon>Arthropoda</taxon>
        <taxon>Hexapoda</taxon>
        <taxon>Insecta</taxon>
        <taxon>Pterygota</taxon>
        <taxon>Neoptera</taxon>
        <taxon>Endopterygota</taxon>
        <taxon>Lepidoptera</taxon>
        <taxon>Glossata</taxon>
        <taxon>Ditrysia</taxon>
        <taxon>Bombycoidea</taxon>
        <taxon>Sphingidae</taxon>
        <taxon>Sphinginae</taxon>
        <taxon>Sphingini</taxon>
        <taxon>Manduca</taxon>
    </lineage>
</organism>
<sequence length="874" mass="101874">MSSLDDSEEPEVLVDEIIYAADCDTVCNICSAEFLDPQDLQQHLTQVHSSEIPNLVQCQFCTSSVPDLEKYAHHIRDYHLKSLKMCSFCTKIFLDFDQHRKHERRHYCTKKDYASCSQCPECFTSYAELERHEYEHHNNENDGFMLQDFFPILSSVLHMRAVEFIKRMNNSQSCECVACGYKSVDVKKYIQHLQNGNCKSYSCNNCSNTYKRKKFLLRHLSIHKECFNSMSSEVRQKCTECQENILSRFYQSHVKQCKPIKCIPCNIIFNSLDELSSHQCKNHPLAVEVKLCKFCCRQCVGTYALRKHMIRTHREDIWLYKYKCVTCDTPFKHPQKLFAHYFIKHKELEPYTCKICDKTFRLRKRFTIHIKLDHKSVGFVELDENYHVFFTEKKPEKPFVPRCVLSEDELRMCTDDTILKKKKEKTDEKDKLDLDLLNQTETEGNITEVEVGTKKVLKHKRLTKRSKKTEDEVIPIDSTDEEDVPLVSLKTLKPKKGFEPIWARKKSIKDNRKQLTCNICNKYCYTFQNYQHHMSLHGKNDVKTCIKCSQEFKSKEKLNQHIETEHSSSKLTETLKNLLEKRKKITAPPNMMTTAEKFQRTIKKTKVDTINSSTATVTPVENGLSVQKFLETFTPEDPSHPSNVHIENCVSIKAISDPFFRKSTIQMTKFEQAESYDNPKLQLPVKFTQYDSEPVKCNIKIVHNVYTSNNFFTESYDYCDRTESIPDVAQEVMLEVTEEPKQIQVPNRVVLPIPQGCDNVSIAHLQPQAPYYKIVKMNDILEPRVEESKSELIRLPDGTQMITVNPLKHLLGDRNVDEILQPLKNKYYKPKVVKNVENLLTKALEKANAPTNVRKRKSNKKICNNEIGNQNSNA</sequence>
<dbReference type="Pfam" id="PF00096">
    <property type="entry name" value="zf-C2H2"/>
    <property type="match status" value="1"/>
</dbReference>
<evidence type="ECO:0000256" key="4">
    <source>
        <dbReference type="ARBA" id="ARBA00022833"/>
    </source>
</evidence>
<dbReference type="PANTHER" id="PTHR24379:SF121">
    <property type="entry name" value="C2H2-TYPE DOMAIN-CONTAINING PROTEIN"/>
    <property type="match status" value="1"/>
</dbReference>
<feature type="domain" description="C2H2-type" evidence="6">
    <location>
        <begin position="351"/>
        <end position="374"/>
    </location>
</feature>
<dbReference type="SUPFAM" id="SSF57667">
    <property type="entry name" value="beta-beta-alpha zinc fingers"/>
    <property type="match status" value="2"/>
</dbReference>
<keyword evidence="8" id="KW-1185">Reference proteome</keyword>
<dbReference type="PROSITE" id="PS00028">
    <property type="entry name" value="ZINC_FINGER_C2H2_1"/>
    <property type="match status" value="8"/>
</dbReference>
<evidence type="ECO:0000256" key="1">
    <source>
        <dbReference type="ARBA" id="ARBA00022723"/>
    </source>
</evidence>
<dbReference type="PROSITE" id="PS50157">
    <property type="entry name" value="ZINC_FINGER_C2H2_2"/>
    <property type="match status" value="6"/>
</dbReference>
<dbReference type="Gene3D" id="3.30.160.60">
    <property type="entry name" value="Classic Zinc Finger"/>
    <property type="match status" value="3"/>
</dbReference>
<reference evidence="7" key="1">
    <citation type="journal article" date="2016" name="Insect Biochem. Mol. Biol.">
        <title>Multifaceted biological insights from a draft genome sequence of the tobacco hornworm moth, Manduca sexta.</title>
        <authorList>
            <person name="Kanost M.R."/>
            <person name="Arrese E.L."/>
            <person name="Cao X."/>
            <person name="Chen Y.R."/>
            <person name="Chellapilla S."/>
            <person name="Goldsmith M.R."/>
            <person name="Grosse-Wilde E."/>
            <person name="Heckel D.G."/>
            <person name="Herndon N."/>
            <person name="Jiang H."/>
            <person name="Papanicolaou A."/>
            <person name="Qu J."/>
            <person name="Soulages J.L."/>
            <person name="Vogel H."/>
            <person name="Walters J."/>
            <person name="Waterhouse R.M."/>
            <person name="Ahn S.J."/>
            <person name="Almeida F.C."/>
            <person name="An C."/>
            <person name="Aqrawi P."/>
            <person name="Bretschneider A."/>
            <person name="Bryant W.B."/>
            <person name="Bucks S."/>
            <person name="Chao H."/>
            <person name="Chevignon G."/>
            <person name="Christen J.M."/>
            <person name="Clarke D.F."/>
            <person name="Dittmer N.T."/>
            <person name="Ferguson L.C.F."/>
            <person name="Garavelou S."/>
            <person name="Gordon K.H.J."/>
            <person name="Gunaratna R.T."/>
            <person name="Han Y."/>
            <person name="Hauser F."/>
            <person name="He Y."/>
            <person name="Heidel-Fischer H."/>
            <person name="Hirsh A."/>
            <person name="Hu Y."/>
            <person name="Jiang H."/>
            <person name="Kalra D."/>
            <person name="Klinner C."/>
            <person name="Konig C."/>
            <person name="Kovar C."/>
            <person name="Kroll A.R."/>
            <person name="Kuwar S.S."/>
            <person name="Lee S.L."/>
            <person name="Lehman R."/>
            <person name="Li K."/>
            <person name="Li Z."/>
            <person name="Liang H."/>
            <person name="Lovelace S."/>
            <person name="Lu Z."/>
            <person name="Mansfield J.H."/>
            <person name="McCulloch K.J."/>
            <person name="Mathew T."/>
            <person name="Morton B."/>
            <person name="Muzny D.M."/>
            <person name="Neunemann D."/>
            <person name="Ongeri F."/>
            <person name="Pauchet Y."/>
            <person name="Pu L.L."/>
            <person name="Pyrousis I."/>
            <person name="Rao X.J."/>
            <person name="Redding A."/>
            <person name="Roesel C."/>
            <person name="Sanchez-Gracia A."/>
            <person name="Schaack S."/>
            <person name="Shukla A."/>
            <person name="Tetreau G."/>
            <person name="Wang Y."/>
            <person name="Xiong G.H."/>
            <person name="Traut W."/>
            <person name="Walsh T.K."/>
            <person name="Worley K.C."/>
            <person name="Wu D."/>
            <person name="Wu W."/>
            <person name="Wu Y.Q."/>
            <person name="Zhang X."/>
            <person name="Zou Z."/>
            <person name="Zucker H."/>
            <person name="Briscoe A.D."/>
            <person name="Burmester T."/>
            <person name="Clem R.J."/>
            <person name="Feyereisen R."/>
            <person name="Grimmelikhuijzen C.J.P."/>
            <person name="Hamodrakas S.J."/>
            <person name="Hansson B.S."/>
            <person name="Huguet E."/>
            <person name="Jermiin L.S."/>
            <person name="Lan Q."/>
            <person name="Lehman H.K."/>
            <person name="Lorenzen M."/>
            <person name="Merzendorfer H."/>
            <person name="Michalopoulos I."/>
            <person name="Morton D.B."/>
            <person name="Muthukrishnan S."/>
            <person name="Oakeshott J.G."/>
            <person name="Palmer W."/>
            <person name="Park Y."/>
            <person name="Passarelli A.L."/>
            <person name="Rozas J."/>
            <person name="Schwartz L.M."/>
            <person name="Smith W."/>
            <person name="Southgate A."/>
            <person name="Vilcinskas A."/>
            <person name="Vogt R."/>
            <person name="Wang P."/>
            <person name="Werren J."/>
            <person name="Yu X.Q."/>
            <person name="Zhou J.J."/>
            <person name="Brown S.J."/>
            <person name="Scherer S.E."/>
            <person name="Richards S."/>
            <person name="Blissard G.W."/>
        </authorList>
    </citation>
    <scope>NUCLEOTIDE SEQUENCE</scope>
</reference>
<feature type="domain" description="C2H2-type" evidence="6">
    <location>
        <begin position="322"/>
        <end position="350"/>
    </location>
</feature>
<feature type="domain" description="C2H2-type" evidence="6">
    <location>
        <begin position="201"/>
        <end position="223"/>
    </location>
</feature>
<dbReference type="InterPro" id="IPR013087">
    <property type="entry name" value="Znf_C2H2_type"/>
</dbReference>
<dbReference type="SMART" id="SM00355">
    <property type="entry name" value="ZnF_C2H2"/>
    <property type="match status" value="11"/>
</dbReference>
<dbReference type="InterPro" id="IPR036236">
    <property type="entry name" value="Znf_C2H2_sf"/>
</dbReference>
<dbReference type="Proteomes" id="UP000791440">
    <property type="component" value="Unassembled WGS sequence"/>
</dbReference>
<dbReference type="AlphaFoldDB" id="A0A921ZUQ5"/>
<feature type="domain" description="C2H2-type" evidence="6">
    <location>
        <begin position="543"/>
        <end position="571"/>
    </location>
</feature>
<name>A0A921ZUQ5_MANSE</name>
<dbReference type="OrthoDB" id="7950901at2759"/>
<keyword evidence="1" id="KW-0479">Metal-binding</keyword>
<keyword evidence="3 5" id="KW-0863">Zinc-finger</keyword>
<dbReference type="EMBL" id="JH668967">
    <property type="protein sequence ID" value="KAG6463307.1"/>
    <property type="molecule type" value="Genomic_DNA"/>
</dbReference>
<evidence type="ECO:0000259" key="6">
    <source>
        <dbReference type="PROSITE" id="PS50157"/>
    </source>
</evidence>
<proteinExistence type="predicted"/>